<accession>A0AAD4SEU0</accession>
<name>A0AAD4SEU0_9MAGN</name>
<dbReference type="AlphaFoldDB" id="A0AAD4SEU0"/>
<proteinExistence type="predicted"/>
<sequence length="50" mass="5870">VLLNILWKTQHQLVCNVKLGLQCVITLIWKRRLRNMQGVVTVMEDLLLIL</sequence>
<evidence type="ECO:0000313" key="1">
    <source>
        <dbReference type="EMBL" id="KAI3903229.1"/>
    </source>
</evidence>
<dbReference type="Proteomes" id="UP001202328">
    <property type="component" value="Unassembled WGS sequence"/>
</dbReference>
<feature type="non-terminal residue" evidence="1">
    <location>
        <position position="1"/>
    </location>
</feature>
<evidence type="ECO:0000313" key="2">
    <source>
        <dbReference type="Proteomes" id="UP001202328"/>
    </source>
</evidence>
<reference evidence="1" key="1">
    <citation type="submission" date="2022-04" db="EMBL/GenBank/DDBJ databases">
        <title>A functionally conserved STORR gene fusion in Papaver species that diverged 16.8 million years ago.</title>
        <authorList>
            <person name="Catania T."/>
        </authorList>
    </citation>
    <scope>NUCLEOTIDE SEQUENCE</scope>
    <source>
        <strain evidence="1">S-188037</strain>
    </source>
</reference>
<protein>
    <submittedName>
        <fullName evidence="1">Uncharacterized protein</fullName>
    </submittedName>
</protein>
<organism evidence="1 2">
    <name type="scientific">Papaver atlanticum</name>
    <dbReference type="NCBI Taxonomy" id="357466"/>
    <lineage>
        <taxon>Eukaryota</taxon>
        <taxon>Viridiplantae</taxon>
        <taxon>Streptophyta</taxon>
        <taxon>Embryophyta</taxon>
        <taxon>Tracheophyta</taxon>
        <taxon>Spermatophyta</taxon>
        <taxon>Magnoliopsida</taxon>
        <taxon>Ranunculales</taxon>
        <taxon>Papaveraceae</taxon>
        <taxon>Papaveroideae</taxon>
        <taxon>Papaver</taxon>
    </lineage>
</organism>
<comment type="caution">
    <text evidence="1">The sequence shown here is derived from an EMBL/GenBank/DDBJ whole genome shotgun (WGS) entry which is preliminary data.</text>
</comment>
<keyword evidence="2" id="KW-1185">Reference proteome</keyword>
<dbReference type="EMBL" id="JAJJMB010011222">
    <property type="protein sequence ID" value="KAI3903229.1"/>
    <property type="molecule type" value="Genomic_DNA"/>
</dbReference>
<gene>
    <name evidence="1" type="ORF">MKW98_031883</name>
</gene>